<sequence length="261" mass="27903">MTRISGTDFGTAASEYQRGRPGYPARSASWLRGDAEAIADIGAGTGKLTQALLGGVAGSDGAAGTPRITAIDPDERMLAALSSLLPEVDTRQGTGESLPLEDASVDLVAYGQSWHWVDPQRACAEAARVLRPSGSLGLIWNIRDESVDWVAELTGIITASTAEEYVSRLLASGPGSPDSVGNPLTGDFEPPEVHREEWSRTITVDQLVDMVASRSHTISLPAADRTAMLEEVRRLGERVRGASDTLDLPYVTYAFRAVPRR</sequence>
<dbReference type="Gene3D" id="3.40.50.150">
    <property type="entry name" value="Vaccinia Virus protein VP39"/>
    <property type="match status" value="1"/>
</dbReference>
<comment type="similarity">
    <text evidence="1">Belongs to the methyltransferase superfamily.</text>
</comment>
<dbReference type="GO" id="GO:0008757">
    <property type="term" value="F:S-adenosylmethionine-dependent methyltransferase activity"/>
    <property type="evidence" value="ECO:0007669"/>
    <property type="project" value="InterPro"/>
</dbReference>
<evidence type="ECO:0000256" key="1">
    <source>
        <dbReference type="ARBA" id="ARBA00008361"/>
    </source>
</evidence>
<proteinExistence type="inferred from homology"/>
<gene>
    <name evidence="6" type="ORF">DFO65_101448</name>
</gene>
<evidence type="ECO:0000313" key="7">
    <source>
        <dbReference type="Proteomes" id="UP000253509"/>
    </source>
</evidence>
<evidence type="ECO:0000256" key="3">
    <source>
        <dbReference type="ARBA" id="ARBA00022679"/>
    </source>
</evidence>
<keyword evidence="3 6" id="KW-0808">Transferase</keyword>
<name>A0A366IQD8_9MICO</name>
<dbReference type="Pfam" id="PF08241">
    <property type="entry name" value="Methyltransf_11"/>
    <property type="match status" value="1"/>
</dbReference>
<dbReference type="AlphaFoldDB" id="A0A366IQD8"/>
<dbReference type="InterPro" id="IPR029063">
    <property type="entry name" value="SAM-dependent_MTases_sf"/>
</dbReference>
<dbReference type="CDD" id="cd02440">
    <property type="entry name" value="AdoMet_MTases"/>
    <property type="match status" value="1"/>
</dbReference>
<dbReference type="InterPro" id="IPR013216">
    <property type="entry name" value="Methyltransf_11"/>
</dbReference>
<dbReference type="InterPro" id="IPR051052">
    <property type="entry name" value="Diverse_substrate_MTase"/>
</dbReference>
<dbReference type="PANTHER" id="PTHR44942">
    <property type="entry name" value="METHYLTRANSF_11 DOMAIN-CONTAINING PROTEIN"/>
    <property type="match status" value="1"/>
</dbReference>
<accession>A0A366IQD8</accession>
<dbReference type="GO" id="GO:0032259">
    <property type="term" value="P:methylation"/>
    <property type="evidence" value="ECO:0007669"/>
    <property type="project" value="UniProtKB-KW"/>
</dbReference>
<dbReference type="Proteomes" id="UP000253509">
    <property type="component" value="Unassembled WGS sequence"/>
</dbReference>
<organism evidence="6 7">
    <name type="scientific">Brevibacterium celere</name>
    <dbReference type="NCBI Taxonomy" id="225845"/>
    <lineage>
        <taxon>Bacteria</taxon>
        <taxon>Bacillati</taxon>
        <taxon>Actinomycetota</taxon>
        <taxon>Actinomycetes</taxon>
        <taxon>Micrococcales</taxon>
        <taxon>Brevibacteriaceae</taxon>
        <taxon>Brevibacterium</taxon>
    </lineage>
</organism>
<evidence type="ECO:0000256" key="2">
    <source>
        <dbReference type="ARBA" id="ARBA00022603"/>
    </source>
</evidence>
<dbReference type="RefSeq" id="WP_113902759.1">
    <property type="nucleotide sequence ID" value="NZ_QNSB01000001.1"/>
</dbReference>
<keyword evidence="7" id="KW-1185">Reference proteome</keyword>
<feature type="region of interest" description="Disordered" evidence="4">
    <location>
        <begin position="1"/>
        <end position="24"/>
    </location>
</feature>
<keyword evidence="2 6" id="KW-0489">Methyltransferase</keyword>
<feature type="domain" description="Methyltransferase type 11" evidence="5">
    <location>
        <begin position="40"/>
        <end position="136"/>
    </location>
</feature>
<dbReference type="EMBL" id="QNSB01000001">
    <property type="protein sequence ID" value="RBP74722.1"/>
    <property type="molecule type" value="Genomic_DNA"/>
</dbReference>
<evidence type="ECO:0000313" key="6">
    <source>
        <dbReference type="EMBL" id="RBP74722.1"/>
    </source>
</evidence>
<reference evidence="6 7" key="1">
    <citation type="submission" date="2018-06" db="EMBL/GenBank/DDBJ databases">
        <title>Freshwater and sediment microbial communities from various areas in North America, analyzing microbe dynamics in response to fracking.</title>
        <authorList>
            <person name="Lamendella R."/>
        </authorList>
    </citation>
    <scope>NUCLEOTIDE SEQUENCE [LARGE SCALE GENOMIC DNA]</scope>
    <source>
        <strain evidence="6 7">3b_TX</strain>
    </source>
</reference>
<comment type="caution">
    <text evidence="6">The sequence shown here is derived from an EMBL/GenBank/DDBJ whole genome shotgun (WGS) entry which is preliminary data.</text>
</comment>
<dbReference type="PANTHER" id="PTHR44942:SF4">
    <property type="entry name" value="METHYLTRANSFERASE TYPE 11 DOMAIN-CONTAINING PROTEIN"/>
    <property type="match status" value="1"/>
</dbReference>
<dbReference type="SUPFAM" id="SSF53335">
    <property type="entry name" value="S-adenosyl-L-methionine-dependent methyltransferases"/>
    <property type="match status" value="1"/>
</dbReference>
<protein>
    <submittedName>
        <fullName evidence="6">Methyltransferase family protein</fullName>
    </submittedName>
</protein>
<evidence type="ECO:0000259" key="5">
    <source>
        <dbReference type="Pfam" id="PF08241"/>
    </source>
</evidence>
<evidence type="ECO:0000256" key="4">
    <source>
        <dbReference type="SAM" id="MobiDB-lite"/>
    </source>
</evidence>